<dbReference type="AlphaFoldDB" id="A0A0D0JUD6"/>
<dbReference type="CDD" id="cd00093">
    <property type="entry name" value="HTH_XRE"/>
    <property type="match status" value="1"/>
</dbReference>
<dbReference type="GO" id="GO:0003677">
    <property type="term" value="F:DNA binding"/>
    <property type="evidence" value="ECO:0007669"/>
    <property type="project" value="InterPro"/>
</dbReference>
<evidence type="ECO:0000313" key="3">
    <source>
        <dbReference type="Proteomes" id="UP000035017"/>
    </source>
</evidence>
<name>A0A0D0JUD6_AGRTU</name>
<evidence type="ECO:0000313" key="2">
    <source>
        <dbReference type="EMBL" id="KIP99100.1"/>
    </source>
</evidence>
<dbReference type="EMBL" id="JXQV01000030">
    <property type="protein sequence ID" value="KIP99100.1"/>
    <property type="molecule type" value="Genomic_DNA"/>
</dbReference>
<dbReference type="SMART" id="SM00530">
    <property type="entry name" value="HTH_XRE"/>
    <property type="match status" value="1"/>
</dbReference>
<evidence type="ECO:0000259" key="1">
    <source>
        <dbReference type="PROSITE" id="PS50943"/>
    </source>
</evidence>
<dbReference type="Gene3D" id="1.10.260.40">
    <property type="entry name" value="lambda repressor-like DNA-binding domains"/>
    <property type="match status" value="1"/>
</dbReference>
<protein>
    <recommendedName>
        <fullName evidence="1">HTH cro/C1-type domain-containing protein</fullName>
    </recommendedName>
</protein>
<dbReference type="InterPro" id="IPR001387">
    <property type="entry name" value="Cro/C1-type_HTH"/>
</dbReference>
<dbReference type="PROSITE" id="PS50943">
    <property type="entry name" value="HTH_CROC1"/>
    <property type="match status" value="1"/>
</dbReference>
<gene>
    <name evidence="2" type="ORF">RU07_20775</name>
</gene>
<proteinExistence type="predicted"/>
<dbReference type="SUPFAM" id="SSF47413">
    <property type="entry name" value="lambda repressor-like DNA-binding domains"/>
    <property type="match status" value="1"/>
</dbReference>
<reference evidence="2 3" key="1">
    <citation type="submission" date="2014-12" db="EMBL/GenBank/DDBJ databases">
        <title>16Stimator: statistical estimation of ribosomal gene copy numbers from draft genome assemblies.</title>
        <authorList>
            <person name="Perisin M.A."/>
            <person name="Vetter M."/>
            <person name="Gilbert J.A."/>
            <person name="Bergelson J."/>
        </authorList>
    </citation>
    <scope>NUCLEOTIDE SEQUENCE [LARGE SCALE GENOMIC DNA]</scope>
    <source>
        <strain evidence="2 3">MEJ076</strain>
    </source>
</reference>
<sequence>MLDTAQHTKKPNPVDTHVGTKIRARRAVIGMSQEKLGAALGITFQQVQKYEKGTNRVGASRLHRIAEVLSVSPSYFFEGSPSHGVTESDGKQDDLTTFMQRADGVRLAKLWLRVGDSEARRKLLGVIELVANSSCNGDNSSQT</sequence>
<dbReference type="Proteomes" id="UP000035017">
    <property type="component" value="Unassembled WGS sequence"/>
</dbReference>
<accession>A0A0D0JUD6</accession>
<comment type="caution">
    <text evidence="2">The sequence shown here is derived from an EMBL/GenBank/DDBJ whole genome shotgun (WGS) entry which is preliminary data.</text>
</comment>
<dbReference type="Pfam" id="PF01381">
    <property type="entry name" value="HTH_3"/>
    <property type="match status" value="1"/>
</dbReference>
<dbReference type="OrthoDB" id="9797172at2"/>
<feature type="domain" description="HTH cro/C1-type" evidence="1">
    <location>
        <begin position="22"/>
        <end position="76"/>
    </location>
</feature>
<dbReference type="InterPro" id="IPR010982">
    <property type="entry name" value="Lambda_DNA-bd_dom_sf"/>
</dbReference>
<organism evidence="2 3">
    <name type="scientific">Agrobacterium tumefaciens</name>
    <dbReference type="NCBI Taxonomy" id="358"/>
    <lineage>
        <taxon>Bacteria</taxon>
        <taxon>Pseudomonadati</taxon>
        <taxon>Pseudomonadota</taxon>
        <taxon>Alphaproteobacteria</taxon>
        <taxon>Hyphomicrobiales</taxon>
        <taxon>Rhizobiaceae</taxon>
        <taxon>Rhizobium/Agrobacterium group</taxon>
        <taxon>Agrobacterium</taxon>
        <taxon>Agrobacterium tumefaciens complex</taxon>
    </lineage>
</organism>